<protein>
    <recommendedName>
        <fullName evidence="3">GYD domain-containing protein</fullName>
    </recommendedName>
</protein>
<dbReference type="EMBL" id="JAVRHL010000001">
    <property type="protein sequence ID" value="MDT0682024.1"/>
    <property type="molecule type" value="Genomic_DNA"/>
</dbReference>
<keyword evidence="2" id="KW-1185">Reference proteome</keyword>
<sequence>MAVEFATPKIPTPHRVVFLGASTEGWFTASGDERRNRILPRMKQMFADWQEMGAKVLATVDDDLFMVGQPGSPDFTWYLIMEVPDLETVAAMINLVRKDEDGVRLDRVMRLEARVGRPFFLLES</sequence>
<evidence type="ECO:0000313" key="1">
    <source>
        <dbReference type="EMBL" id="MDT0682024.1"/>
    </source>
</evidence>
<dbReference type="Proteomes" id="UP001265259">
    <property type="component" value="Unassembled WGS sequence"/>
</dbReference>
<dbReference type="RefSeq" id="WP_311689770.1">
    <property type="nucleotide sequence ID" value="NZ_JAVRHL010000001.1"/>
</dbReference>
<comment type="caution">
    <text evidence="1">The sequence shown here is derived from an EMBL/GenBank/DDBJ whole genome shotgun (WGS) entry which is preliminary data.</text>
</comment>
<name>A0ABU3DE86_9RHOB</name>
<evidence type="ECO:0008006" key="3">
    <source>
        <dbReference type="Google" id="ProtNLM"/>
    </source>
</evidence>
<organism evidence="1 2">
    <name type="scientific">Tropicimonas omnivorans</name>
    <dbReference type="NCBI Taxonomy" id="3075590"/>
    <lineage>
        <taxon>Bacteria</taxon>
        <taxon>Pseudomonadati</taxon>
        <taxon>Pseudomonadota</taxon>
        <taxon>Alphaproteobacteria</taxon>
        <taxon>Rhodobacterales</taxon>
        <taxon>Roseobacteraceae</taxon>
        <taxon>Tropicimonas</taxon>
    </lineage>
</organism>
<accession>A0ABU3DE86</accession>
<evidence type="ECO:0000313" key="2">
    <source>
        <dbReference type="Proteomes" id="UP001265259"/>
    </source>
</evidence>
<reference evidence="1 2" key="1">
    <citation type="submission" date="2023-09" db="EMBL/GenBank/DDBJ databases">
        <authorList>
            <person name="Rey-Velasco X."/>
        </authorList>
    </citation>
    <scope>NUCLEOTIDE SEQUENCE [LARGE SCALE GENOMIC DNA]</scope>
    <source>
        <strain evidence="1 2">F158</strain>
    </source>
</reference>
<gene>
    <name evidence="1" type="ORF">RM543_04955</name>
</gene>
<proteinExistence type="predicted"/>